<evidence type="ECO:0000313" key="3">
    <source>
        <dbReference type="Proteomes" id="UP000319731"/>
    </source>
</evidence>
<accession>A0A507BTH4</accession>
<proteinExistence type="predicted"/>
<name>A0A507BTH4_9FUNG</name>
<reference evidence="2 3" key="1">
    <citation type="journal article" date="2019" name="Sci. Rep.">
        <title>Comparative genomics of chytrid fungi reveal insights into the obligate biotrophic and pathogenic lifestyle of Synchytrium endobioticum.</title>
        <authorList>
            <person name="van de Vossenberg B.T.L.H."/>
            <person name="Warris S."/>
            <person name="Nguyen H.D.T."/>
            <person name="van Gent-Pelzer M.P.E."/>
            <person name="Joly D.L."/>
            <person name="van de Geest H.C."/>
            <person name="Bonants P.J.M."/>
            <person name="Smith D.S."/>
            <person name="Levesque C.A."/>
            <person name="van der Lee T.A.J."/>
        </authorList>
    </citation>
    <scope>NUCLEOTIDE SEQUENCE [LARGE SCALE GENOMIC DNA]</scope>
    <source>
        <strain evidence="2 3">JEL517</strain>
    </source>
</reference>
<keyword evidence="3" id="KW-1185">Reference proteome</keyword>
<dbReference type="RefSeq" id="XP_031022061.1">
    <property type="nucleotide sequence ID" value="XM_031171967.1"/>
</dbReference>
<dbReference type="GeneID" id="42007264"/>
<comment type="caution">
    <text evidence="2">The sequence shown here is derived from an EMBL/GenBank/DDBJ whole genome shotgun (WGS) entry which is preliminary data.</text>
</comment>
<keyword evidence="1" id="KW-0732">Signal</keyword>
<evidence type="ECO:0000256" key="1">
    <source>
        <dbReference type="SAM" id="SignalP"/>
    </source>
</evidence>
<dbReference type="Proteomes" id="UP000319731">
    <property type="component" value="Unassembled WGS sequence"/>
</dbReference>
<gene>
    <name evidence="2" type="ORF">SmJEL517_g06041</name>
</gene>
<dbReference type="EMBL" id="QEAO01000072">
    <property type="protein sequence ID" value="TPX30389.1"/>
    <property type="molecule type" value="Genomic_DNA"/>
</dbReference>
<sequence length="1452" mass="151729">MAWLPSVVGLLILAAARVIEAGSCNSLMVDPNPQTPTTNLLGGKDVFNTGNASFSQNTGSLVLTPSSPTSIWTSALDSLGGCVDLSGFDHIYMRIQLPTNGASFLVNLLVSDVGCTVGAPVSVTASLDISVYAGYISANVYDVNLPLSKFLTPNSMSALSRIQAIQFSMFSNVDMNGAYPYSLIDFQVQAGPVGCAVNAILASPVNSPNITGILATSTLYVTPSPTVAKNTKSTQTPVATLPAVTPLPCGTVLELDPNPDSTSSNLLGGPDSISDGQVVQGYSNGNIVIDLLPAASDAIYTTAFNPGSVSADLRQYSYLKYSVELPNAGATFQHGFTMNQYPNTTSAGATAYTIDNYATTYFDFLPYAIQTGSTTYDVSIPLSSVLGWNLIRMREFIILNFNPTNYAPYMLSNVRLESASCYTSTTVAPTPTGLPSALTATATPSGTASPVSSVTPSAAVKILASPTPSCNKLVIDPSCNNCSAAAPGSTTTNLLGGMETMGATGTASLIYGSTNGTASLSLNVAKYPSYWSTLLTPGGLCFDVTPYSTLRYIIQAPAAATWMHGFEFDTTACDGSTDTGTGVTQYVTASSYLVPYGNITNTYIASIPLSTLIQPNSKMVRVKKFSLLNFQPTGQYVISYLGLEASSCPAPVVPSPAPSVAPSPVKLPSAGPSPTAQPSSVASPFVAPAVMPACSGVLTPLTPSQSFATSLLGGGQGIGVGTGVLTGGKIVLTPGANDYFYSSLYPAGKCFDASQGYAMLRIGVQMPPGGGFSVGVQLYDATCAANGALHYFGFSTQFGLASGQSGILTIPITPELSNTDLTRIKNIIITGFASTNAGATFNITGMQLDGCGVTGGSPCARDVLLDDFRMARVPSNVYSVGGKYNLNGGDYYVETGNILLNAPTSAALGNGTWIPGGLATPYQPDPTANPGTAPTTNYLSLRFEQYGCFDMTNYRSVMFTMQAPAGFDSNITFTQRAANCVARGFDSQYHKLSEFVTPNNQAQTVELPLSSFTKNLNGGNFDWGHTRDWTFVNANGGNLVFYKTWLKGTCGLGTPVALASPVAQVSPVAVPTGAAGPAMPACNGLINTITPGTAVNLATHGGQGFGFTNGGTATQANGVITLLPGALGNYFFSMLANTGCFNAQAYNVLRVSVAMPVGGSFSIAFDVYAADCTTMARTVYFDNTATYGVPVGGTGIVTIPLTPLLANSDLANLKAVVISGFTATGAANPYKIFGIQFDNCQYNPAALTYNGQTCQRDVLVDDFRAARPVTGPSGTVVKYNLLNGDYGAVGATWAINAPAAGAFTGTGTLTIANPANPPYASDPTYNPYMPASYNWFFFKFDPAACFDISQYTAIMFTYSVSDPTFWANMTLTQKAPDCTTRTIDSQYHPFSTFTSGAAAIKTYTQPLSSVPYNLAGGYYDRTHLKDFTFVNMQPANANVVLTLYQIWLKGTC</sequence>
<dbReference type="STRING" id="1806994.A0A507BTH4"/>
<dbReference type="OrthoDB" id="2107553at2759"/>
<feature type="signal peptide" evidence="1">
    <location>
        <begin position="1"/>
        <end position="21"/>
    </location>
</feature>
<evidence type="ECO:0000313" key="2">
    <source>
        <dbReference type="EMBL" id="TPX30389.1"/>
    </source>
</evidence>
<feature type="chain" id="PRO_5021403287" evidence="1">
    <location>
        <begin position="22"/>
        <end position="1452"/>
    </location>
</feature>
<organism evidence="2 3">
    <name type="scientific">Synchytrium microbalum</name>
    <dbReference type="NCBI Taxonomy" id="1806994"/>
    <lineage>
        <taxon>Eukaryota</taxon>
        <taxon>Fungi</taxon>
        <taxon>Fungi incertae sedis</taxon>
        <taxon>Chytridiomycota</taxon>
        <taxon>Chytridiomycota incertae sedis</taxon>
        <taxon>Chytridiomycetes</taxon>
        <taxon>Synchytriales</taxon>
        <taxon>Synchytriaceae</taxon>
        <taxon>Synchytrium</taxon>
    </lineage>
</organism>
<protein>
    <submittedName>
        <fullName evidence="2">Uncharacterized protein</fullName>
    </submittedName>
</protein>